<dbReference type="Pfam" id="PF00534">
    <property type="entry name" value="Glycos_transf_1"/>
    <property type="match status" value="1"/>
</dbReference>
<dbReference type="EMBL" id="NEWD01000005">
    <property type="protein sequence ID" value="OXN01206.1"/>
    <property type="molecule type" value="Genomic_DNA"/>
</dbReference>
<dbReference type="InterPro" id="IPR001296">
    <property type="entry name" value="Glyco_trans_1"/>
</dbReference>
<dbReference type="PANTHER" id="PTHR12526">
    <property type="entry name" value="GLYCOSYLTRANSFERASE"/>
    <property type="match status" value="1"/>
</dbReference>
<dbReference type="GO" id="GO:0016757">
    <property type="term" value="F:glycosyltransferase activity"/>
    <property type="evidence" value="ECO:0007669"/>
    <property type="project" value="UniProtKB-KW"/>
</dbReference>
<proteinExistence type="predicted"/>
<sequence length="388" mass="44115">MQGGMMKQKLMFIVETVGGGVRTHVLQLINGLDPEQYDITLVYGERYDHVFEQQKDELARKARLILVPSMQRSIGLKTTTAAIRELRAIIHNVQPDIVHCHSSIAGFVGRIAAHQERVPKVFYTPHAYAFDAPEFSTLKRDAFILMERWASRHATTRTFNVSRGEYRNALKHHIDRPDKFRVIYNGLPDIDMPSRLEARERLGLRGVIPDDAPVVGCCAWLNDRKDPMTFMRIAKRTLAANPNVHFVYIGEGEPDFVAEVKRYIAENGMEKNIHLFGYRSDADILVPAFDVYLLSSLYEGMPYSLVEALRAGVPIVATRTTGNDEVVIPHVNGELFGVQKPDEGAKMLKKVLDLRPETGALTQHVKQTYYDRFTEQQMLDSITKEYRA</sequence>
<dbReference type="PANTHER" id="PTHR12526:SF630">
    <property type="entry name" value="GLYCOSYLTRANSFERASE"/>
    <property type="match status" value="1"/>
</dbReference>
<reference evidence="5 6" key="1">
    <citation type="submission" date="2017-05" db="EMBL/GenBank/DDBJ databases">
        <title>Bifidobacterium vansinderenii sp. nov.</title>
        <authorList>
            <person name="Lugli G.A."/>
            <person name="Duranti S."/>
            <person name="Mangifesta M."/>
        </authorList>
    </citation>
    <scope>NUCLEOTIDE SEQUENCE [LARGE SCALE GENOMIC DNA]</scope>
    <source>
        <strain evidence="5 6">Tam10B</strain>
    </source>
</reference>
<dbReference type="Gene3D" id="3.40.50.2000">
    <property type="entry name" value="Glycogen Phosphorylase B"/>
    <property type="match status" value="2"/>
</dbReference>
<name>A0A229W060_9BIFI</name>
<keyword evidence="2 5" id="KW-0808">Transferase</keyword>
<feature type="domain" description="Glycosyl transferase family 1" evidence="3">
    <location>
        <begin position="208"/>
        <end position="358"/>
    </location>
</feature>
<protein>
    <submittedName>
        <fullName evidence="5">Glycosyl transferase family 1</fullName>
    </submittedName>
</protein>
<gene>
    <name evidence="5" type="ORF">Tam10B_0604</name>
</gene>
<accession>A0A229W060</accession>
<dbReference type="SUPFAM" id="SSF53756">
    <property type="entry name" value="UDP-Glycosyltransferase/glycogen phosphorylase"/>
    <property type="match status" value="1"/>
</dbReference>
<keyword evidence="6" id="KW-1185">Reference proteome</keyword>
<comment type="caution">
    <text evidence="5">The sequence shown here is derived from an EMBL/GenBank/DDBJ whole genome shotgun (WGS) entry which is preliminary data.</text>
</comment>
<evidence type="ECO:0000259" key="4">
    <source>
        <dbReference type="Pfam" id="PF13439"/>
    </source>
</evidence>
<evidence type="ECO:0000256" key="1">
    <source>
        <dbReference type="ARBA" id="ARBA00022676"/>
    </source>
</evidence>
<dbReference type="Pfam" id="PF13439">
    <property type="entry name" value="Glyco_transf_4"/>
    <property type="match status" value="1"/>
</dbReference>
<evidence type="ECO:0000313" key="5">
    <source>
        <dbReference type="EMBL" id="OXN01206.1"/>
    </source>
</evidence>
<organism evidence="5 6">
    <name type="scientific">Bifidobacterium vansinderenii</name>
    <dbReference type="NCBI Taxonomy" id="1984871"/>
    <lineage>
        <taxon>Bacteria</taxon>
        <taxon>Bacillati</taxon>
        <taxon>Actinomycetota</taxon>
        <taxon>Actinomycetes</taxon>
        <taxon>Bifidobacteriales</taxon>
        <taxon>Bifidobacteriaceae</taxon>
        <taxon>Bifidobacterium</taxon>
    </lineage>
</organism>
<keyword evidence="1" id="KW-0328">Glycosyltransferase</keyword>
<dbReference type="Proteomes" id="UP000215433">
    <property type="component" value="Unassembled WGS sequence"/>
</dbReference>
<evidence type="ECO:0000313" key="6">
    <source>
        <dbReference type="Proteomes" id="UP000215433"/>
    </source>
</evidence>
<dbReference type="InterPro" id="IPR028098">
    <property type="entry name" value="Glyco_trans_4-like_N"/>
</dbReference>
<feature type="domain" description="Glycosyltransferase subfamily 4-like N-terminal" evidence="4">
    <location>
        <begin position="19"/>
        <end position="187"/>
    </location>
</feature>
<evidence type="ECO:0000256" key="2">
    <source>
        <dbReference type="ARBA" id="ARBA00022679"/>
    </source>
</evidence>
<dbReference type="AlphaFoldDB" id="A0A229W060"/>
<evidence type="ECO:0000259" key="3">
    <source>
        <dbReference type="Pfam" id="PF00534"/>
    </source>
</evidence>